<keyword evidence="2" id="KW-1185">Reference proteome</keyword>
<dbReference type="EMBL" id="JBHSBL010000015">
    <property type="protein sequence ID" value="MFC4066539.1"/>
    <property type="molecule type" value="Genomic_DNA"/>
</dbReference>
<comment type="caution">
    <text evidence="1">The sequence shown here is derived from an EMBL/GenBank/DDBJ whole genome shotgun (WGS) entry which is preliminary data.</text>
</comment>
<proteinExistence type="predicted"/>
<evidence type="ECO:0000313" key="1">
    <source>
        <dbReference type="EMBL" id="MFC4066539.1"/>
    </source>
</evidence>
<name>A0ABV8IQN8_9ACTN</name>
<accession>A0ABV8IQN8</accession>
<reference evidence="2" key="1">
    <citation type="journal article" date="2019" name="Int. J. Syst. Evol. Microbiol.">
        <title>The Global Catalogue of Microorganisms (GCM) 10K type strain sequencing project: providing services to taxonomists for standard genome sequencing and annotation.</title>
        <authorList>
            <consortium name="The Broad Institute Genomics Platform"/>
            <consortium name="The Broad Institute Genome Sequencing Center for Infectious Disease"/>
            <person name="Wu L."/>
            <person name="Ma J."/>
        </authorList>
    </citation>
    <scope>NUCLEOTIDE SEQUENCE [LARGE SCALE GENOMIC DNA]</scope>
    <source>
        <strain evidence="2">TBRC 5832</strain>
    </source>
</reference>
<dbReference type="RefSeq" id="WP_378067504.1">
    <property type="nucleotide sequence ID" value="NZ_JBHSBL010000015.1"/>
</dbReference>
<dbReference type="Proteomes" id="UP001595867">
    <property type="component" value="Unassembled WGS sequence"/>
</dbReference>
<protein>
    <submittedName>
        <fullName evidence="1">Uncharacterized protein</fullName>
    </submittedName>
</protein>
<sequence>MITAIELIAEPGGAGRIRETAEVLLLLKSRADDDWEDVLPDLPAWLTSAFAPERTREESEAWLAQWRVAADREAFERESGWTASGWIHWFSAENDMWSIAAVRVDPDGPRLIVDLDHDDFVVPFAAWRWLARVAGLRVVKEP</sequence>
<evidence type="ECO:0000313" key="2">
    <source>
        <dbReference type="Proteomes" id="UP001595867"/>
    </source>
</evidence>
<organism evidence="1 2">
    <name type="scientific">Actinoplanes subglobosus</name>
    <dbReference type="NCBI Taxonomy" id="1547892"/>
    <lineage>
        <taxon>Bacteria</taxon>
        <taxon>Bacillati</taxon>
        <taxon>Actinomycetota</taxon>
        <taxon>Actinomycetes</taxon>
        <taxon>Micromonosporales</taxon>
        <taxon>Micromonosporaceae</taxon>
        <taxon>Actinoplanes</taxon>
    </lineage>
</organism>
<gene>
    <name evidence="1" type="ORF">ACFO0C_16510</name>
</gene>